<comment type="caution">
    <text evidence="1">The sequence shown here is derived from an EMBL/GenBank/DDBJ whole genome shotgun (WGS) entry which is preliminary data.</text>
</comment>
<reference evidence="1" key="1">
    <citation type="journal article" date="2020" name="Stud. Mycol.">
        <title>101 Dothideomycetes genomes: a test case for predicting lifestyles and emergence of pathogens.</title>
        <authorList>
            <person name="Haridas S."/>
            <person name="Albert R."/>
            <person name="Binder M."/>
            <person name="Bloem J."/>
            <person name="Labutti K."/>
            <person name="Salamov A."/>
            <person name="Andreopoulos B."/>
            <person name="Baker S."/>
            <person name="Barry K."/>
            <person name="Bills G."/>
            <person name="Bluhm B."/>
            <person name="Cannon C."/>
            <person name="Castanera R."/>
            <person name="Culley D."/>
            <person name="Daum C."/>
            <person name="Ezra D."/>
            <person name="Gonzalez J."/>
            <person name="Henrissat B."/>
            <person name="Kuo A."/>
            <person name="Liang C."/>
            <person name="Lipzen A."/>
            <person name="Lutzoni F."/>
            <person name="Magnuson J."/>
            <person name="Mondo S."/>
            <person name="Nolan M."/>
            <person name="Ohm R."/>
            <person name="Pangilinan J."/>
            <person name="Park H.-J."/>
            <person name="Ramirez L."/>
            <person name="Alfaro M."/>
            <person name="Sun H."/>
            <person name="Tritt A."/>
            <person name="Yoshinaga Y."/>
            <person name="Zwiers L.-H."/>
            <person name="Turgeon B."/>
            <person name="Goodwin S."/>
            <person name="Spatafora J."/>
            <person name="Crous P."/>
            <person name="Grigoriev I."/>
        </authorList>
    </citation>
    <scope>NUCLEOTIDE SEQUENCE</scope>
    <source>
        <strain evidence="1">ATCC 200398</strain>
    </source>
</reference>
<protein>
    <submittedName>
        <fullName evidence="1">Uncharacterized protein</fullName>
    </submittedName>
</protein>
<proteinExistence type="predicted"/>
<dbReference type="EMBL" id="MU003517">
    <property type="protein sequence ID" value="KAF2468086.1"/>
    <property type="molecule type" value="Genomic_DNA"/>
</dbReference>
<dbReference type="Proteomes" id="UP000799755">
    <property type="component" value="Unassembled WGS sequence"/>
</dbReference>
<evidence type="ECO:0000313" key="2">
    <source>
        <dbReference type="Proteomes" id="UP000799755"/>
    </source>
</evidence>
<sequence>MGQGKQLASLAVVDERWCGVMEPQVLESPEFVMFAFGRIGRGALENLVSCVTGHPKSIIMARLRLNHTAIIFLYYPPHFDDDGVISPRHSASEPHAPISGLTTLQDQYLALAEQCDDDHSHGKGFWKTIQPQSSFQGPLGRFQSRACSLSLSKLLPFIRSVLLLLELPETSLPDIIPVLLTSGFPVVWTTMSNQSTEWLAPHHFEPEHSSRLQKRKQTHDDLNLTVSLTDSYDDCDRPIASRQVRRKSSPFGTLAKFKFPSFKAPRNEGYEMPNNEGSNQQGMCEKPSLDGDGAKKRIDSSNTSGPGSQEKSHERELKRRSSTFGSIVSGVKKSFFTVTRRRKGSTMWDTSAPTSPNEFPSSSNPFQPLASLHNDPHWYGERLHLSASIEPLAELGTLRFINRSVDELESFDGPSTYWRSENYHNRSCVFESKHSSRLATPRGRSPGPSTHVQTETNTPTPWTNAESGTEPHRWRKLRDWSPSPAVGQRSRPQSSHGPSLPTFLSSPFRSLNRACGKGKKPCQFPRHHRRTSRAPSPRTLVSPPPAFQVPTNGRRRPSITSSTVSISNPDLFGPAPNLSFSPSFNNLGVLPDSDQRSDSLSLQNIPHATFSPSPNSSMIPLHIPPTDDDNGPGASPLDEQSRSPSLLALQPAPLYPLSPPLDTELAPLLCDSSTASLSLPSPTTSPVSLTPSYSNTALLDPGYPLCSHHINAHSTTHSSIHLPIPLRFGGSGRVGPSAGNRSPALSSKAQITAKDNASQNDGLGFKKIEVGGEKHELEQRQAKFSWEVEAVRGGFGGCDAGRDSIGKPRKSKEGAAWNICVPSPIRRYDGPAFIPILSINHVKAQGRPRPYPFHLCYKGK</sequence>
<keyword evidence="2" id="KW-1185">Reference proteome</keyword>
<name>A0ACB6QMG2_9PLEO</name>
<organism evidence="1 2">
    <name type="scientific">Lindgomyces ingoldianus</name>
    <dbReference type="NCBI Taxonomy" id="673940"/>
    <lineage>
        <taxon>Eukaryota</taxon>
        <taxon>Fungi</taxon>
        <taxon>Dikarya</taxon>
        <taxon>Ascomycota</taxon>
        <taxon>Pezizomycotina</taxon>
        <taxon>Dothideomycetes</taxon>
        <taxon>Pleosporomycetidae</taxon>
        <taxon>Pleosporales</taxon>
        <taxon>Lindgomycetaceae</taxon>
        <taxon>Lindgomyces</taxon>
    </lineage>
</organism>
<accession>A0ACB6QMG2</accession>
<evidence type="ECO:0000313" key="1">
    <source>
        <dbReference type="EMBL" id="KAF2468086.1"/>
    </source>
</evidence>
<gene>
    <name evidence="1" type="ORF">BDR25DRAFT_394887</name>
</gene>